<evidence type="ECO:0000313" key="9">
    <source>
        <dbReference type="Proteomes" id="UP000236736"/>
    </source>
</evidence>
<dbReference type="Pfam" id="PF17836">
    <property type="entry name" value="PglD_N"/>
    <property type="match status" value="1"/>
</dbReference>
<dbReference type="InterPro" id="IPR018357">
    <property type="entry name" value="Hexapep_transf_CS"/>
</dbReference>
<keyword evidence="4 8" id="KW-0012">Acyltransferase</keyword>
<keyword evidence="2 8" id="KW-0808">Transferase</keyword>
<proteinExistence type="inferred from homology"/>
<dbReference type="OrthoDB" id="708224at2"/>
<organism evidence="8 9">
    <name type="scientific">Algoriphagus boritolerans DSM 17298 = JCM 18970</name>
    <dbReference type="NCBI Taxonomy" id="1120964"/>
    <lineage>
        <taxon>Bacteria</taxon>
        <taxon>Pseudomonadati</taxon>
        <taxon>Bacteroidota</taxon>
        <taxon>Cytophagia</taxon>
        <taxon>Cytophagales</taxon>
        <taxon>Cyclobacteriaceae</taxon>
        <taxon>Algoriphagus</taxon>
    </lineage>
</organism>
<name>A0A1H5RSE6_9BACT</name>
<dbReference type="GO" id="GO:0016746">
    <property type="term" value="F:acyltransferase activity"/>
    <property type="evidence" value="ECO:0007669"/>
    <property type="project" value="UniProtKB-KW"/>
</dbReference>
<dbReference type="InterPro" id="IPR011004">
    <property type="entry name" value="Trimer_LpxA-like_sf"/>
</dbReference>
<evidence type="ECO:0000256" key="5">
    <source>
        <dbReference type="PIRSR" id="PIRSR620019-1"/>
    </source>
</evidence>
<reference evidence="9" key="1">
    <citation type="submission" date="2016-10" db="EMBL/GenBank/DDBJ databases">
        <authorList>
            <person name="Varghese N."/>
            <person name="Submissions S."/>
        </authorList>
    </citation>
    <scope>NUCLEOTIDE SEQUENCE [LARGE SCALE GENOMIC DNA]</scope>
    <source>
        <strain evidence="9">DSM 17298</strain>
    </source>
</reference>
<gene>
    <name evidence="8" type="ORF">SAMN03080598_00087</name>
</gene>
<dbReference type="InterPro" id="IPR020019">
    <property type="entry name" value="AcTrfase_PglD-like"/>
</dbReference>
<feature type="site" description="Increases basicity of active site His" evidence="5">
    <location>
        <position position="133"/>
    </location>
</feature>
<evidence type="ECO:0000256" key="3">
    <source>
        <dbReference type="ARBA" id="ARBA00022737"/>
    </source>
</evidence>
<dbReference type="RefSeq" id="WP_103922829.1">
    <property type="nucleotide sequence ID" value="NZ_FNVR01000001.1"/>
</dbReference>
<evidence type="ECO:0000256" key="1">
    <source>
        <dbReference type="ARBA" id="ARBA00007274"/>
    </source>
</evidence>
<protein>
    <submittedName>
        <fullName evidence="8">Sugar O-acyltransferase, sialic acid O-acetyltransferase NeuD family</fullName>
    </submittedName>
</protein>
<dbReference type="InterPro" id="IPR041561">
    <property type="entry name" value="PglD_N"/>
</dbReference>
<feature type="binding site" evidence="6">
    <location>
        <position position="67"/>
    </location>
    <ligand>
        <name>substrate</name>
    </ligand>
</feature>
<dbReference type="NCBIfam" id="TIGR03570">
    <property type="entry name" value="NeuD_NnaD"/>
    <property type="match status" value="1"/>
</dbReference>
<dbReference type="SUPFAM" id="SSF51161">
    <property type="entry name" value="Trimeric LpxA-like enzymes"/>
    <property type="match status" value="1"/>
</dbReference>
<feature type="active site" description="Proton acceptor" evidence="5">
    <location>
        <position position="132"/>
    </location>
</feature>
<accession>A0A1H5RSE6</accession>
<dbReference type="Gene3D" id="2.160.10.10">
    <property type="entry name" value="Hexapeptide repeat proteins"/>
    <property type="match status" value="1"/>
</dbReference>
<feature type="domain" description="PglD N-terminal" evidence="7">
    <location>
        <begin position="2"/>
        <end position="78"/>
    </location>
</feature>
<comment type="similarity">
    <text evidence="1">Belongs to the transferase hexapeptide repeat family.</text>
</comment>
<dbReference type="AlphaFoldDB" id="A0A1H5RSE6"/>
<keyword evidence="9" id="KW-1185">Reference proteome</keyword>
<dbReference type="PANTHER" id="PTHR43300">
    <property type="entry name" value="ACETYLTRANSFERASE"/>
    <property type="match status" value="1"/>
</dbReference>
<dbReference type="Gene3D" id="3.40.50.20">
    <property type="match status" value="1"/>
</dbReference>
<evidence type="ECO:0000256" key="2">
    <source>
        <dbReference type="ARBA" id="ARBA00022679"/>
    </source>
</evidence>
<dbReference type="CDD" id="cd03360">
    <property type="entry name" value="LbH_AT_putative"/>
    <property type="match status" value="1"/>
</dbReference>
<dbReference type="STRING" id="1120964.GCA_001313265_00071"/>
<dbReference type="Proteomes" id="UP000236736">
    <property type="component" value="Unassembled WGS sequence"/>
</dbReference>
<sequence>MLIAGAGGHAQEIKDELERQNPSLLFEFFDDADYKDNSPLKSYPLIQDLSSLSFRFQYNPSFALGVGRPEYREKFINNFEANEGKYFPVHSETAQISNSAEGLFDAMAFSFVGPNTKIGKAVLINTRANVHHEAEIGDFTEIGPGALILGQVKIGKKCRVGAGAVLLPGVHIGDFVVVGAGAVVTKNVEDNQTIIGVPAAPIK</sequence>
<keyword evidence="3" id="KW-0677">Repeat</keyword>
<evidence type="ECO:0000259" key="7">
    <source>
        <dbReference type="Pfam" id="PF17836"/>
    </source>
</evidence>
<dbReference type="PROSITE" id="PS00101">
    <property type="entry name" value="HEXAPEP_TRANSFERASES"/>
    <property type="match status" value="1"/>
</dbReference>
<evidence type="ECO:0000256" key="6">
    <source>
        <dbReference type="PIRSR" id="PIRSR620019-2"/>
    </source>
</evidence>
<evidence type="ECO:0000256" key="4">
    <source>
        <dbReference type="ARBA" id="ARBA00023315"/>
    </source>
</evidence>
<dbReference type="EMBL" id="FNVR01000001">
    <property type="protein sequence ID" value="SEF41252.1"/>
    <property type="molecule type" value="Genomic_DNA"/>
</dbReference>
<dbReference type="PANTHER" id="PTHR43300:SF7">
    <property type="entry name" value="UDP-N-ACETYLBACILLOSAMINE N-ACETYLTRANSFERASE"/>
    <property type="match status" value="1"/>
</dbReference>
<evidence type="ECO:0000313" key="8">
    <source>
        <dbReference type="EMBL" id="SEF41252.1"/>
    </source>
</evidence>
<dbReference type="InterPro" id="IPR001451">
    <property type="entry name" value="Hexapep"/>
</dbReference>
<dbReference type="InterPro" id="IPR050179">
    <property type="entry name" value="Trans_hexapeptide_repeat"/>
</dbReference>
<dbReference type="Pfam" id="PF00132">
    <property type="entry name" value="Hexapep"/>
    <property type="match status" value="2"/>
</dbReference>